<organism evidence="3 4">
    <name type="scientific">Rhodococcus cercidiphylli</name>
    <dbReference type="NCBI Taxonomy" id="489916"/>
    <lineage>
        <taxon>Bacteria</taxon>
        <taxon>Bacillati</taxon>
        <taxon>Actinomycetota</taxon>
        <taxon>Actinomycetes</taxon>
        <taxon>Mycobacteriales</taxon>
        <taxon>Nocardiaceae</taxon>
        <taxon>Rhodococcus</taxon>
    </lineage>
</organism>
<evidence type="ECO:0000313" key="3">
    <source>
        <dbReference type="EMBL" id="MDV6230376.1"/>
    </source>
</evidence>
<gene>
    <name evidence="3" type="ORF">R3P95_07435</name>
</gene>
<accession>A0ABU4AVV8</accession>
<evidence type="ECO:0000256" key="1">
    <source>
        <dbReference type="SAM" id="MobiDB-lite"/>
    </source>
</evidence>
<dbReference type="Proteomes" id="UP001185899">
    <property type="component" value="Unassembled WGS sequence"/>
</dbReference>
<sequence>MGYDSDNLDGDGPRGRSRHRRARKKISGRRILLGFGVFVVVVLGLGAWLAYTVNAAYTYLDQAREHAQAAKTGLLTGDTQTAETSVSDAVRTSTQAKDATDSLIWTAAAAIPYVGQPLDVVSQITDVVNGLSVDVLTPSVEVGTTLDPSRLRGPDGSIDIAALRDASPALSRAAAAAEVLDTQAQAIEEPAFVDRVGDARTRLQDQTHELTSLLTNTDIAARVFPAMLGADGPRNYFLAFQTLSESRGTGGLIGGFGIVRAVGGKVAVDSLASNAELRIPYDPIDLGPDFFDFYESRFQPTQNWQNSNVSPHFPYAGRIWQSMWEQETGERLDGALATDPVALGYILDAVGPITMGDGEVIDGSNVVRITQSDAYFRFQDDNSARKAYLQDIAARVVAKMQGNIGSPSALLEALGKATGEGHISVWSADPALQAILGPTEIGHEVPDSPDPYAAVVVNNGAGGKLDYYLQRKVTYSAQSCEGPTRTTRVVAEITNNAPLQDYTTYIAGRQNDSTRYDGPPGTNRSVVALYATQGATLTDAAINGTPLFLLTAAERGHPVFYVPVVIEPGQTTTIEYNLVEPTVAGEAHAPVQPQSAPAPTEVDFPDCS</sequence>
<evidence type="ECO:0000313" key="4">
    <source>
        <dbReference type="Proteomes" id="UP001185899"/>
    </source>
</evidence>
<feature type="transmembrane region" description="Helical" evidence="2">
    <location>
        <begin position="31"/>
        <end position="51"/>
    </location>
</feature>
<reference evidence="3 4" key="1">
    <citation type="submission" date="2023-10" db="EMBL/GenBank/DDBJ databases">
        <title>Development of a sustainable strategy for remediation of hydrocarbon-contaminated territories based on the waste exchange concept.</title>
        <authorList>
            <person name="Krivoruchko A."/>
        </authorList>
    </citation>
    <scope>NUCLEOTIDE SEQUENCE [LARGE SCALE GENOMIC DNA]</scope>
    <source>
        <strain evidence="3 4">IEGM 1322</strain>
    </source>
</reference>
<keyword evidence="2" id="KW-0812">Transmembrane</keyword>
<dbReference type="Pfam" id="PF13196">
    <property type="entry name" value="DUF4012"/>
    <property type="match status" value="1"/>
</dbReference>
<dbReference type="InterPro" id="IPR025101">
    <property type="entry name" value="DUF4012"/>
</dbReference>
<keyword evidence="2" id="KW-0472">Membrane</keyword>
<dbReference type="EMBL" id="JAWLKE010000003">
    <property type="protein sequence ID" value="MDV6230376.1"/>
    <property type="molecule type" value="Genomic_DNA"/>
</dbReference>
<name>A0ABU4AVV8_9NOCA</name>
<comment type="caution">
    <text evidence="3">The sequence shown here is derived from an EMBL/GenBank/DDBJ whole genome shotgun (WGS) entry which is preliminary data.</text>
</comment>
<protein>
    <submittedName>
        <fullName evidence="3">DUF4012 domain-containing protein</fullName>
    </submittedName>
</protein>
<feature type="region of interest" description="Disordered" evidence="1">
    <location>
        <begin position="1"/>
        <end position="22"/>
    </location>
</feature>
<keyword evidence="4" id="KW-1185">Reference proteome</keyword>
<dbReference type="RefSeq" id="WP_317547865.1">
    <property type="nucleotide sequence ID" value="NZ_JAWLKE010000003.1"/>
</dbReference>
<feature type="region of interest" description="Disordered" evidence="1">
    <location>
        <begin position="588"/>
        <end position="608"/>
    </location>
</feature>
<keyword evidence="2" id="KW-1133">Transmembrane helix</keyword>
<proteinExistence type="predicted"/>
<evidence type="ECO:0000256" key="2">
    <source>
        <dbReference type="SAM" id="Phobius"/>
    </source>
</evidence>